<dbReference type="PANTHER" id="PTHR46238">
    <property type="entry name" value="REVERSE TRANSCRIPTASE DOMAIN-CONTAINING PROTEIN"/>
    <property type="match status" value="1"/>
</dbReference>
<name>A0AAE1VVM0_9SOLA</name>
<sequence length="75" mass="9221">MRMLRWMCGHTRSDMIRNEDIQDKVGVTSIEEKMWEATLRWFRYVKRRGADDPVQRCERLAMEGFRRGRVRPKKY</sequence>
<keyword evidence="2" id="KW-1185">Reference proteome</keyword>
<accession>A0AAE1VVM0</accession>
<organism evidence="1 2">
    <name type="scientific">Anisodus tanguticus</name>
    <dbReference type="NCBI Taxonomy" id="243964"/>
    <lineage>
        <taxon>Eukaryota</taxon>
        <taxon>Viridiplantae</taxon>
        <taxon>Streptophyta</taxon>
        <taxon>Embryophyta</taxon>
        <taxon>Tracheophyta</taxon>
        <taxon>Spermatophyta</taxon>
        <taxon>Magnoliopsida</taxon>
        <taxon>eudicotyledons</taxon>
        <taxon>Gunneridae</taxon>
        <taxon>Pentapetalae</taxon>
        <taxon>asterids</taxon>
        <taxon>lamiids</taxon>
        <taxon>Solanales</taxon>
        <taxon>Solanaceae</taxon>
        <taxon>Solanoideae</taxon>
        <taxon>Hyoscyameae</taxon>
        <taxon>Anisodus</taxon>
    </lineage>
</organism>
<reference evidence="1" key="1">
    <citation type="submission" date="2023-12" db="EMBL/GenBank/DDBJ databases">
        <title>Genome assembly of Anisodus tanguticus.</title>
        <authorList>
            <person name="Wang Y.-J."/>
        </authorList>
    </citation>
    <scope>NUCLEOTIDE SEQUENCE</scope>
    <source>
        <strain evidence="1">KB-2021</strain>
        <tissue evidence="1">Leaf</tissue>
    </source>
</reference>
<dbReference type="EMBL" id="JAVYJV010000001">
    <property type="protein sequence ID" value="KAK4379241.1"/>
    <property type="molecule type" value="Genomic_DNA"/>
</dbReference>
<evidence type="ECO:0000313" key="1">
    <source>
        <dbReference type="EMBL" id="KAK4379241.1"/>
    </source>
</evidence>
<proteinExistence type="predicted"/>
<comment type="caution">
    <text evidence="1">The sequence shown here is derived from an EMBL/GenBank/DDBJ whole genome shotgun (WGS) entry which is preliminary data.</text>
</comment>
<dbReference type="AlphaFoldDB" id="A0AAE1VVM0"/>
<evidence type="ECO:0000313" key="2">
    <source>
        <dbReference type="Proteomes" id="UP001291623"/>
    </source>
</evidence>
<dbReference type="PANTHER" id="PTHR46238:SF8">
    <property type="entry name" value="ENDONUCLEASE_EXONUCLEASE_PHOSPHATASE DOMAIN-CONTAINING PROTEIN"/>
    <property type="match status" value="1"/>
</dbReference>
<gene>
    <name evidence="1" type="ORF">RND71_001103</name>
</gene>
<dbReference type="Proteomes" id="UP001291623">
    <property type="component" value="Unassembled WGS sequence"/>
</dbReference>
<protein>
    <submittedName>
        <fullName evidence="1">Uncharacterized protein</fullName>
    </submittedName>
</protein>